<reference evidence="4" key="1">
    <citation type="submission" date="2011-08" db="EMBL/GenBank/DDBJ databases">
        <authorList>
            <person name="Rombauts S."/>
        </authorList>
    </citation>
    <scope>NUCLEOTIDE SEQUENCE</scope>
    <source>
        <strain evidence="4">London</strain>
    </source>
</reference>
<feature type="compositionally biased region" description="Basic and acidic residues" evidence="1">
    <location>
        <begin position="141"/>
        <end position="150"/>
    </location>
</feature>
<keyword evidence="2" id="KW-1133">Transmembrane helix</keyword>
<protein>
    <submittedName>
        <fullName evidence="3">Uncharacterized protein</fullName>
    </submittedName>
</protein>
<feature type="transmembrane region" description="Helical" evidence="2">
    <location>
        <begin position="238"/>
        <end position="261"/>
    </location>
</feature>
<evidence type="ECO:0000313" key="3">
    <source>
        <dbReference type="EnsemblMetazoa" id="tetur13g02000.1"/>
    </source>
</evidence>
<evidence type="ECO:0000256" key="1">
    <source>
        <dbReference type="SAM" id="MobiDB-lite"/>
    </source>
</evidence>
<evidence type="ECO:0000256" key="2">
    <source>
        <dbReference type="SAM" id="Phobius"/>
    </source>
</evidence>
<feature type="region of interest" description="Disordered" evidence="1">
    <location>
        <begin position="102"/>
        <end position="170"/>
    </location>
</feature>
<accession>T1KK13</accession>
<dbReference type="AlphaFoldDB" id="T1KK13"/>
<keyword evidence="2" id="KW-0472">Membrane</keyword>
<name>T1KK13_TETUR</name>
<keyword evidence="4" id="KW-1185">Reference proteome</keyword>
<reference evidence="3" key="2">
    <citation type="submission" date="2015-06" db="UniProtKB">
        <authorList>
            <consortium name="EnsemblMetazoa"/>
        </authorList>
    </citation>
    <scope>IDENTIFICATION</scope>
</reference>
<organism evidence="3 4">
    <name type="scientific">Tetranychus urticae</name>
    <name type="common">Two-spotted spider mite</name>
    <dbReference type="NCBI Taxonomy" id="32264"/>
    <lineage>
        <taxon>Eukaryota</taxon>
        <taxon>Metazoa</taxon>
        <taxon>Ecdysozoa</taxon>
        <taxon>Arthropoda</taxon>
        <taxon>Chelicerata</taxon>
        <taxon>Arachnida</taxon>
        <taxon>Acari</taxon>
        <taxon>Acariformes</taxon>
        <taxon>Trombidiformes</taxon>
        <taxon>Prostigmata</taxon>
        <taxon>Eleutherengona</taxon>
        <taxon>Raphignathae</taxon>
        <taxon>Tetranychoidea</taxon>
        <taxon>Tetranychidae</taxon>
        <taxon>Tetranychus</taxon>
    </lineage>
</organism>
<evidence type="ECO:0000313" key="4">
    <source>
        <dbReference type="Proteomes" id="UP000015104"/>
    </source>
</evidence>
<sequence>MSSDMFIISLLIAVQIFAAVTFSQYLTVDSSTTLPLLQKGTQSVNEIELNAEETFRHPAFLIHGNPILGYFHRSPGHRAMARLPTGTYLTYSPPLSPILRPVPGHLSRSPDAPSPVSELPSSWSPLVANGDKSTSNEVGFDENKSEESRSDASPARPSVEASPPPQFLYPQRPMLPYRHPGYISHSGIPTRGFGTIAGNVNSEPVPKEIKETIRSVETSDEVKSSEALAKANFIQTNWIALITSIILLALAALGVVGYFVWKGRIGDTSIPPPPVPRQSS</sequence>
<keyword evidence="2" id="KW-0812">Transmembrane</keyword>
<dbReference type="EMBL" id="CAEY01000172">
    <property type="status" value="NOT_ANNOTATED_CDS"/>
    <property type="molecule type" value="Genomic_DNA"/>
</dbReference>
<dbReference type="Proteomes" id="UP000015104">
    <property type="component" value="Unassembled WGS sequence"/>
</dbReference>
<dbReference type="EnsemblMetazoa" id="tetur13g02000.1">
    <property type="protein sequence ID" value="tetur13g02000.1"/>
    <property type="gene ID" value="tetur13g02000"/>
</dbReference>
<proteinExistence type="predicted"/>
<dbReference type="HOGENOM" id="CLU_995082_0_0_1"/>